<keyword evidence="3" id="KW-1185">Reference proteome</keyword>
<dbReference type="InterPro" id="IPR036390">
    <property type="entry name" value="WH_DNA-bd_sf"/>
</dbReference>
<dbReference type="PANTHER" id="PTHR33164:SF99">
    <property type="entry name" value="MARR FAMILY REGULATORY PROTEIN"/>
    <property type="match status" value="1"/>
</dbReference>
<dbReference type="InterPro" id="IPR000835">
    <property type="entry name" value="HTH_MarR-typ"/>
</dbReference>
<dbReference type="InterPro" id="IPR036388">
    <property type="entry name" value="WH-like_DNA-bd_sf"/>
</dbReference>
<name>A0ABX0T571_9PSEU</name>
<dbReference type="SUPFAM" id="SSF46785">
    <property type="entry name" value="Winged helix' DNA-binding domain"/>
    <property type="match status" value="1"/>
</dbReference>
<reference evidence="2 3" key="1">
    <citation type="submission" date="2020-03" db="EMBL/GenBank/DDBJ databases">
        <title>Sequencing the genomes of 1000 actinobacteria strains.</title>
        <authorList>
            <person name="Klenk H.-P."/>
        </authorList>
    </citation>
    <scope>NUCLEOTIDE SEQUENCE [LARGE SCALE GENOMIC DNA]</scope>
    <source>
        <strain evidence="2 3">DSM 45668</strain>
    </source>
</reference>
<dbReference type="Proteomes" id="UP000754495">
    <property type="component" value="Unassembled WGS sequence"/>
</dbReference>
<dbReference type="GO" id="GO:0003677">
    <property type="term" value="F:DNA binding"/>
    <property type="evidence" value="ECO:0007669"/>
    <property type="project" value="UniProtKB-KW"/>
</dbReference>
<dbReference type="Gene3D" id="1.10.10.10">
    <property type="entry name" value="Winged helix-like DNA-binding domain superfamily/Winged helix DNA-binding domain"/>
    <property type="match status" value="1"/>
</dbReference>
<sequence>MGEVRWLSEPEMSAWRAYIVATLRLRQRLHRELAAAHRVSLTDYEVLVCLEMAPDGRMRMSELATVIASTKSRLSHQIARMEAAGLARRAPDPDDKRGVVAELTPGGAALLEAAAPTHVEGVRAHLIDLLTPEEQAVLATVFSRVAEHLDDLGG</sequence>
<evidence type="ECO:0000259" key="1">
    <source>
        <dbReference type="PROSITE" id="PS50995"/>
    </source>
</evidence>
<keyword evidence="2" id="KW-0238">DNA-binding</keyword>
<evidence type="ECO:0000313" key="2">
    <source>
        <dbReference type="EMBL" id="NIH83054.1"/>
    </source>
</evidence>
<organism evidence="2 3">
    <name type="scientific">Amycolatopsis viridis</name>
    <dbReference type="NCBI Taxonomy" id="185678"/>
    <lineage>
        <taxon>Bacteria</taxon>
        <taxon>Bacillati</taxon>
        <taxon>Actinomycetota</taxon>
        <taxon>Actinomycetes</taxon>
        <taxon>Pseudonocardiales</taxon>
        <taxon>Pseudonocardiaceae</taxon>
        <taxon>Amycolatopsis</taxon>
    </lineage>
</organism>
<comment type="caution">
    <text evidence="2">The sequence shown here is derived from an EMBL/GenBank/DDBJ whole genome shotgun (WGS) entry which is preliminary data.</text>
</comment>
<dbReference type="PROSITE" id="PS50995">
    <property type="entry name" value="HTH_MARR_2"/>
    <property type="match status" value="1"/>
</dbReference>
<feature type="domain" description="HTH marR-type" evidence="1">
    <location>
        <begin position="11"/>
        <end position="147"/>
    </location>
</feature>
<dbReference type="EMBL" id="JAANOU010000001">
    <property type="protein sequence ID" value="NIH83054.1"/>
    <property type="molecule type" value="Genomic_DNA"/>
</dbReference>
<dbReference type="Pfam" id="PF01047">
    <property type="entry name" value="MarR"/>
    <property type="match status" value="1"/>
</dbReference>
<gene>
    <name evidence="2" type="ORF">FHX46_005584</name>
</gene>
<accession>A0ABX0T571</accession>
<dbReference type="RefSeq" id="WP_208400323.1">
    <property type="nucleotide sequence ID" value="NZ_JAANOU010000001.1"/>
</dbReference>
<dbReference type="PANTHER" id="PTHR33164">
    <property type="entry name" value="TRANSCRIPTIONAL REGULATOR, MARR FAMILY"/>
    <property type="match status" value="1"/>
</dbReference>
<dbReference type="PRINTS" id="PR00598">
    <property type="entry name" value="HTHMARR"/>
</dbReference>
<dbReference type="InterPro" id="IPR039422">
    <property type="entry name" value="MarR/SlyA-like"/>
</dbReference>
<proteinExistence type="predicted"/>
<protein>
    <submittedName>
        <fullName evidence="2">DNA-binding MarR family transcriptional regulator</fullName>
    </submittedName>
</protein>
<dbReference type="SMART" id="SM00347">
    <property type="entry name" value="HTH_MARR"/>
    <property type="match status" value="1"/>
</dbReference>
<evidence type="ECO:0000313" key="3">
    <source>
        <dbReference type="Proteomes" id="UP000754495"/>
    </source>
</evidence>